<keyword evidence="4" id="KW-1185">Reference proteome</keyword>
<evidence type="ECO:0000259" key="2">
    <source>
        <dbReference type="PROSITE" id="PS50041"/>
    </source>
</evidence>
<dbReference type="Proteomes" id="UP001217089">
    <property type="component" value="Unassembled WGS sequence"/>
</dbReference>
<dbReference type="PROSITE" id="PS50041">
    <property type="entry name" value="C_TYPE_LECTIN_2"/>
    <property type="match status" value="1"/>
</dbReference>
<proteinExistence type="predicted"/>
<dbReference type="InterPro" id="IPR016186">
    <property type="entry name" value="C-type_lectin-like/link_sf"/>
</dbReference>
<protein>
    <recommendedName>
        <fullName evidence="2">C-type lectin domain-containing protein</fullName>
    </recommendedName>
</protein>
<dbReference type="InterPro" id="IPR050111">
    <property type="entry name" value="C-type_lectin/snaclec_domain"/>
</dbReference>
<sequence length="74" mass="8888">MAQRTGNIWIDGNDAAREGTWLYWTGEPLGFSDWYPGQPNHRDADCLEMYRSFDYRWDDYACSGRRFFICESRY</sequence>
<dbReference type="EMBL" id="JARBDR010000246">
    <property type="protein sequence ID" value="KAJ8317752.1"/>
    <property type="molecule type" value="Genomic_DNA"/>
</dbReference>
<dbReference type="InterPro" id="IPR016187">
    <property type="entry name" value="CTDL_fold"/>
</dbReference>
<dbReference type="InterPro" id="IPR001304">
    <property type="entry name" value="C-type_lectin-like"/>
</dbReference>
<dbReference type="Gene3D" id="3.10.100.10">
    <property type="entry name" value="Mannose-Binding Protein A, subunit A"/>
    <property type="match status" value="1"/>
</dbReference>
<comment type="caution">
    <text evidence="3">The sequence shown here is derived from an EMBL/GenBank/DDBJ whole genome shotgun (WGS) entry which is preliminary data.</text>
</comment>
<evidence type="ECO:0000313" key="4">
    <source>
        <dbReference type="Proteomes" id="UP001217089"/>
    </source>
</evidence>
<gene>
    <name evidence="3" type="ORF">KUTeg_005656</name>
</gene>
<evidence type="ECO:0000256" key="1">
    <source>
        <dbReference type="ARBA" id="ARBA00023157"/>
    </source>
</evidence>
<dbReference type="PROSITE" id="PS00615">
    <property type="entry name" value="C_TYPE_LECTIN_1"/>
    <property type="match status" value="1"/>
</dbReference>
<evidence type="ECO:0000313" key="3">
    <source>
        <dbReference type="EMBL" id="KAJ8317752.1"/>
    </source>
</evidence>
<feature type="domain" description="C-type lectin" evidence="2">
    <location>
        <begin position="1"/>
        <end position="71"/>
    </location>
</feature>
<organism evidence="3 4">
    <name type="scientific">Tegillarca granosa</name>
    <name type="common">Malaysian cockle</name>
    <name type="synonym">Anadara granosa</name>
    <dbReference type="NCBI Taxonomy" id="220873"/>
    <lineage>
        <taxon>Eukaryota</taxon>
        <taxon>Metazoa</taxon>
        <taxon>Spiralia</taxon>
        <taxon>Lophotrochozoa</taxon>
        <taxon>Mollusca</taxon>
        <taxon>Bivalvia</taxon>
        <taxon>Autobranchia</taxon>
        <taxon>Pteriomorphia</taxon>
        <taxon>Arcoida</taxon>
        <taxon>Arcoidea</taxon>
        <taxon>Arcidae</taxon>
        <taxon>Tegillarca</taxon>
    </lineage>
</organism>
<keyword evidence="1" id="KW-1015">Disulfide bond</keyword>
<reference evidence="3 4" key="1">
    <citation type="submission" date="2022-12" db="EMBL/GenBank/DDBJ databases">
        <title>Chromosome-level genome of Tegillarca granosa.</title>
        <authorList>
            <person name="Kim J."/>
        </authorList>
    </citation>
    <scope>NUCLEOTIDE SEQUENCE [LARGE SCALE GENOMIC DNA]</scope>
    <source>
        <strain evidence="3">Teg-2019</strain>
        <tissue evidence="3">Adductor muscle</tissue>
    </source>
</reference>
<dbReference type="InterPro" id="IPR018378">
    <property type="entry name" value="C-type_lectin_CS"/>
</dbReference>
<dbReference type="SUPFAM" id="SSF56436">
    <property type="entry name" value="C-type lectin-like"/>
    <property type="match status" value="1"/>
</dbReference>
<name>A0ABQ9FKB0_TEGGR</name>
<accession>A0ABQ9FKB0</accession>
<dbReference type="PANTHER" id="PTHR22803">
    <property type="entry name" value="MANNOSE, PHOSPHOLIPASE, LECTIN RECEPTOR RELATED"/>
    <property type="match status" value="1"/>
</dbReference>
<dbReference type="Pfam" id="PF00059">
    <property type="entry name" value="Lectin_C"/>
    <property type="match status" value="1"/>
</dbReference>